<dbReference type="NCBIfam" id="NF003816">
    <property type="entry name" value="PRK05406.1-5"/>
    <property type="match status" value="1"/>
</dbReference>
<name>A0ABW3FGN9_9HYPH</name>
<dbReference type="HAMAP" id="MF_00691">
    <property type="entry name" value="PxpA"/>
    <property type="match status" value="1"/>
</dbReference>
<keyword evidence="1" id="KW-0067">ATP-binding</keyword>
<dbReference type="RefSeq" id="WP_377212941.1">
    <property type="nucleotide sequence ID" value="NZ_JBHTJV010000009.1"/>
</dbReference>
<keyword evidence="1" id="KW-0547">Nucleotide-binding</keyword>
<dbReference type="NCBIfam" id="NF003814">
    <property type="entry name" value="PRK05406.1-3"/>
    <property type="match status" value="1"/>
</dbReference>
<keyword evidence="1" id="KW-0378">Hydrolase</keyword>
<sequence length="257" mass="27036">MKSIDLNSDLGESFGPWSMGDDEAMLSIVTSANIACGGHASDPETMFTTLQLAAQNSVSVGAHPGFNDREGFGRRVIPMAPAEIGRMCAAQIGALMAMASLAGARVAYVKPHGALANLAARDRNVADAIVAAVKAIDRDLAYLAISGTESERAAQAGGLQTFSEIFADRGYLSSGQLVPRSQDGAMIHDPNEAAERLLSYLDSGHMPVIDGNPIRLDAHSICVHGDSDHAVSMAKEIRKRLSDAGMTIESFVKPAAR</sequence>
<evidence type="ECO:0000313" key="3">
    <source>
        <dbReference type="Proteomes" id="UP001597101"/>
    </source>
</evidence>
<dbReference type="PANTHER" id="PTHR30292:SF0">
    <property type="entry name" value="5-OXOPROLINASE SUBUNIT A"/>
    <property type="match status" value="1"/>
</dbReference>
<comment type="catalytic activity">
    <reaction evidence="1">
        <text>5-oxo-L-proline + ATP + 2 H2O = L-glutamate + ADP + phosphate + H(+)</text>
        <dbReference type="Rhea" id="RHEA:10348"/>
        <dbReference type="ChEBI" id="CHEBI:15377"/>
        <dbReference type="ChEBI" id="CHEBI:15378"/>
        <dbReference type="ChEBI" id="CHEBI:29985"/>
        <dbReference type="ChEBI" id="CHEBI:30616"/>
        <dbReference type="ChEBI" id="CHEBI:43474"/>
        <dbReference type="ChEBI" id="CHEBI:58402"/>
        <dbReference type="ChEBI" id="CHEBI:456216"/>
        <dbReference type="EC" id="3.5.2.9"/>
    </reaction>
</comment>
<dbReference type="EMBL" id="JBHTJV010000009">
    <property type="protein sequence ID" value="MFD0916623.1"/>
    <property type="molecule type" value="Genomic_DNA"/>
</dbReference>
<keyword evidence="3" id="KW-1185">Reference proteome</keyword>
<evidence type="ECO:0000256" key="1">
    <source>
        <dbReference type="HAMAP-Rule" id="MF_00691"/>
    </source>
</evidence>
<dbReference type="EC" id="3.5.2.9" evidence="1"/>
<dbReference type="Pfam" id="PF03746">
    <property type="entry name" value="LamB_YcsF"/>
    <property type="match status" value="1"/>
</dbReference>
<gene>
    <name evidence="1" type="primary">pxpA</name>
    <name evidence="2" type="ORF">ACFQ14_09415</name>
</gene>
<comment type="function">
    <text evidence="1">Catalyzes the cleavage of 5-oxoproline to form L-glutamate coupled to the hydrolysis of ATP to ADP and inorganic phosphate.</text>
</comment>
<dbReference type="PANTHER" id="PTHR30292">
    <property type="entry name" value="UNCHARACTERIZED PROTEIN YBGL-RELATED"/>
    <property type="match status" value="1"/>
</dbReference>
<dbReference type="Gene3D" id="3.20.20.370">
    <property type="entry name" value="Glycoside hydrolase/deacetylase"/>
    <property type="match status" value="1"/>
</dbReference>
<comment type="similarity">
    <text evidence="1">Belongs to the LamB/PxpA family.</text>
</comment>
<organism evidence="2 3">
    <name type="scientific">Pseudahrensia aquimaris</name>
    <dbReference type="NCBI Taxonomy" id="744461"/>
    <lineage>
        <taxon>Bacteria</taxon>
        <taxon>Pseudomonadati</taxon>
        <taxon>Pseudomonadota</taxon>
        <taxon>Alphaproteobacteria</taxon>
        <taxon>Hyphomicrobiales</taxon>
        <taxon>Ahrensiaceae</taxon>
        <taxon>Pseudahrensia</taxon>
    </lineage>
</organism>
<dbReference type="InterPro" id="IPR005501">
    <property type="entry name" value="LamB/YcsF/PxpA-like"/>
</dbReference>
<dbReference type="Proteomes" id="UP001597101">
    <property type="component" value="Unassembled WGS sequence"/>
</dbReference>
<accession>A0ABW3FGN9</accession>
<evidence type="ECO:0000313" key="2">
    <source>
        <dbReference type="EMBL" id="MFD0916623.1"/>
    </source>
</evidence>
<comment type="caution">
    <text evidence="2">The sequence shown here is derived from an EMBL/GenBank/DDBJ whole genome shotgun (WGS) entry which is preliminary data.</text>
</comment>
<dbReference type="InterPro" id="IPR011330">
    <property type="entry name" value="Glyco_hydro/deAcase_b/a-brl"/>
</dbReference>
<protein>
    <recommendedName>
        <fullName evidence="1">5-oxoprolinase subunit A</fullName>
        <shortName evidence="1">5-OPase subunit A</shortName>
        <ecNumber evidence="1">3.5.2.9</ecNumber>
    </recommendedName>
    <alternativeName>
        <fullName evidence="1">5-oxoprolinase (ATP-hydrolyzing) subunit A</fullName>
    </alternativeName>
</protein>
<reference evidence="3" key="1">
    <citation type="journal article" date="2019" name="Int. J. Syst. Evol. Microbiol.">
        <title>The Global Catalogue of Microorganisms (GCM) 10K type strain sequencing project: providing services to taxonomists for standard genome sequencing and annotation.</title>
        <authorList>
            <consortium name="The Broad Institute Genomics Platform"/>
            <consortium name="The Broad Institute Genome Sequencing Center for Infectious Disease"/>
            <person name="Wu L."/>
            <person name="Ma J."/>
        </authorList>
    </citation>
    <scope>NUCLEOTIDE SEQUENCE [LARGE SCALE GENOMIC DNA]</scope>
    <source>
        <strain evidence="3">CCUG 60023</strain>
    </source>
</reference>
<dbReference type="CDD" id="cd10787">
    <property type="entry name" value="LamB_YcsF_like"/>
    <property type="match status" value="1"/>
</dbReference>
<proteinExistence type="inferred from homology"/>
<dbReference type="SUPFAM" id="SSF88713">
    <property type="entry name" value="Glycoside hydrolase/deacetylase"/>
    <property type="match status" value="1"/>
</dbReference>
<comment type="subunit">
    <text evidence="1">Forms a complex composed of PxpA, PxpB and PxpC.</text>
</comment>